<sequence length="661" mass="69366">MGERQENVVDTKFTSNWEGASRGLGMMGRAAQSLGGSLMGLTRMFGPLTAAMSAITSGALVRQITMINSRFEQTSQVIGGTLAALGFAGGEDPTERFRNGLGLAEQTMRQIQISAAALPGEAEDYITVFRAALPNVSQSMEGNLADMTSFTNRITAIGRSFGIDAQQIGRDTMQMLRTGRGGAGMDVRTWMQLLPFINAVAGQADVTADSFNRMTQPERLQVLTNTFESLDPMLADASNTFDSMFGAIQSTGEELMRIAGRPIFEGVKEGLGEVNALLMDENGEWTELGQRVVTVGTNISAFVVDAIRNAVSWMQDLSDLFGDLADSPLFQQLDRMVTSLLGAGRAMSSAVMEGGPGGAAGIAGGAAAVAAGSAAGLGGPAGVALVALGLGVGNFLTRIDDVAHVMDLFGNIIDTVSTVSRPLVNFLTVFSDLMGDMIAGILPGLLSGLDGMLTPVIVFAGWLLEIGTELMEFVQPALHELWEQIGVLLEPLGWLAGFALVGFGLAILAILVVMSPFIVGMLALGAIVIGLGRAFTAMSNFIARNFGGDPAKAPGMRAEAAQEQGFLAGLLERIQQSTDSANDQTAAVEQATGGAGRAGRAPGARGGANTQQDFRYSRFTIEQSFAEGFDPDRIAVAFADDVGRLGEQRLESGFAPLFGIR</sequence>
<accession>A0A0F9SSU3</accession>
<feature type="transmembrane region" description="Helical" evidence="1">
    <location>
        <begin position="517"/>
        <end position="536"/>
    </location>
</feature>
<protein>
    <submittedName>
        <fullName evidence="2">Uncharacterized protein</fullName>
    </submittedName>
</protein>
<comment type="caution">
    <text evidence="2">The sequence shown here is derived from an EMBL/GenBank/DDBJ whole genome shotgun (WGS) entry which is preliminary data.</text>
</comment>
<keyword evidence="1" id="KW-0472">Membrane</keyword>
<organism evidence="2">
    <name type="scientific">marine sediment metagenome</name>
    <dbReference type="NCBI Taxonomy" id="412755"/>
    <lineage>
        <taxon>unclassified sequences</taxon>
        <taxon>metagenomes</taxon>
        <taxon>ecological metagenomes</taxon>
    </lineage>
</organism>
<keyword evidence="1" id="KW-0812">Transmembrane</keyword>
<name>A0A0F9SSU3_9ZZZZ</name>
<reference evidence="2" key="1">
    <citation type="journal article" date="2015" name="Nature">
        <title>Complex archaea that bridge the gap between prokaryotes and eukaryotes.</title>
        <authorList>
            <person name="Spang A."/>
            <person name="Saw J.H."/>
            <person name="Jorgensen S.L."/>
            <person name="Zaremba-Niedzwiedzka K."/>
            <person name="Martijn J."/>
            <person name="Lind A.E."/>
            <person name="van Eijk R."/>
            <person name="Schleper C."/>
            <person name="Guy L."/>
            <person name="Ettema T.J."/>
        </authorList>
    </citation>
    <scope>NUCLEOTIDE SEQUENCE</scope>
</reference>
<feature type="transmembrane region" description="Helical" evidence="1">
    <location>
        <begin position="492"/>
        <end position="511"/>
    </location>
</feature>
<gene>
    <name evidence="2" type="ORF">LCGC14_0414800</name>
</gene>
<keyword evidence="1" id="KW-1133">Transmembrane helix</keyword>
<evidence type="ECO:0000256" key="1">
    <source>
        <dbReference type="SAM" id="Phobius"/>
    </source>
</evidence>
<proteinExistence type="predicted"/>
<feature type="transmembrane region" description="Helical" evidence="1">
    <location>
        <begin position="452"/>
        <end position="471"/>
    </location>
</feature>
<evidence type="ECO:0000313" key="2">
    <source>
        <dbReference type="EMBL" id="KKN72085.1"/>
    </source>
</evidence>
<dbReference type="EMBL" id="LAZR01000370">
    <property type="protein sequence ID" value="KKN72085.1"/>
    <property type="molecule type" value="Genomic_DNA"/>
</dbReference>
<dbReference type="AlphaFoldDB" id="A0A0F9SSU3"/>